<feature type="region of interest" description="Disordered" evidence="1">
    <location>
        <begin position="87"/>
        <end position="149"/>
    </location>
</feature>
<proteinExistence type="predicted"/>
<name>A0A9D4RV65_DREPO</name>
<dbReference type="EMBL" id="JAIWYP010000001">
    <property type="protein sequence ID" value="KAH3879782.1"/>
    <property type="molecule type" value="Genomic_DNA"/>
</dbReference>
<evidence type="ECO:0000256" key="1">
    <source>
        <dbReference type="SAM" id="MobiDB-lite"/>
    </source>
</evidence>
<dbReference type="Proteomes" id="UP000828390">
    <property type="component" value="Unassembled WGS sequence"/>
</dbReference>
<keyword evidence="3" id="KW-1185">Reference proteome</keyword>
<organism evidence="2 3">
    <name type="scientific">Dreissena polymorpha</name>
    <name type="common">Zebra mussel</name>
    <name type="synonym">Mytilus polymorpha</name>
    <dbReference type="NCBI Taxonomy" id="45954"/>
    <lineage>
        <taxon>Eukaryota</taxon>
        <taxon>Metazoa</taxon>
        <taxon>Spiralia</taxon>
        <taxon>Lophotrochozoa</taxon>
        <taxon>Mollusca</taxon>
        <taxon>Bivalvia</taxon>
        <taxon>Autobranchia</taxon>
        <taxon>Heteroconchia</taxon>
        <taxon>Euheterodonta</taxon>
        <taxon>Imparidentia</taxon>
        <taxon>Neoheterodontei</taxon>
        <taxon>Myida</taxon>
        <taxon>Dreissenoidea</taxon>
        <taxon>Dreissenidae</taxon>
        <taxon>Dreissena</taxon>
    </lineage>
</organism>
<evidence type="ECO:0000313" key="2">
    <source>
        <dbReference type="EMBL" id="KAH3879782.1"/>
    </source>
</evidence>
<feature type="compositionally biased region" description="Basic and acidic residues" evidence="1">
    <location>
        <begin position="129"/>
        <end position="146"/>
    </location>
</feature>
<sequence>MAYACVYFPEDVTLSVVNEKDPDLTIITTFELREKVEMLWKSVGKSKKAFEGVIVKVAGDEESLSMFASKAHKSLLVDLEPGSPPPDELFNFSIKGKGKAQKRASIPTKRLEESKAQDASFSPKKVKKSIQEKKTPKPAKQDKKSVSSETALETGKIILNLTKQFSSGSEETSPPATTLTDTWHTCHGALRSLDLEEEPGPSSSNQLPVASERVLATLRGLCSPEFVLFLKQLSNHIEFSTCPHPCLTMEAERDDRATFLSQLEDTNMDDVQCIDSPGRMIQAISTPVLHTMERAVSVSLNLISHIMCL</sequence>
<accession>A0A9D4RV65</accession>
<dbReference type="AlphaFoldDB" id="A0A9D4RV65"/>
<reference evidence="2" key="2">
    <citation type="submission" date="2020-11" db="EMBL/GenBank/DDBJ databases">
        <authorList>
            <person name="McCartney M.A."/>
            <person name="Auch B."/>
            <person name="Kono T."/>
            <person name="Mallez S."/>
            <person name="Becker A."/>
            <person name="Gohl D.M."/>
            <person name="Silverstein K.A.T."/>
            <person name="Koren S."/>
            <person name="Bechman K.B."/>
            <person name="Herman A."/>
            <person name="Abrahante J.E."/>
            <person name="Garbe J."/>
        </authorList>
    </citation>
    <scope>NUCLEOTIDE SEQUENCE</scope>
    <source>
        <strain evidence="2">Duluth1</strain>
        <tissue evidence="2">Whole animal</tissue>
    </source>
</reference>
<reference evidence="2" key="1">
    <citation type="journal article" date="2019" name="bioRxiv">
        <title>The Genome of the Zebra Mussel, Dreissena polymorpha: A Resource for Invasive Species Research.</title>
        <authorList>
            <person name="McCartney M.A."/>
            <person name="Auch B."/>
            <person name="Kono T."/>
            <person name="Mallez S."/>
            <person name="Zhang Y."/>
            <person name="Obille A."/>
            <person name="Becker A."/>
            <person name="Abrahante J.E."/>
            <person name="Garbe J."/>
            <person name="Badalamenti J.P."/>
            <person name="Herman A."/>
            <person name="Mangelson H."/>
            <person name="Liachko I."/>
            <person name="Sullivan S."/>
            <person name="Sone E.D."/>
            <person name="Koren S."/>
            <person name="Silverstein K.A.T."/>
            <person name="Beckman K.B."/>
            <person name="Gohl D.M."/>
        </authorList>
    </citation>
    <scope>NUCLEOTIDE SEQUENCE</scope>
    <source>
        <strain evidence="2">Duluth1</strain>
        <tissue evidence="2">Whole animal</tissue>
    </source>
</reference>
<comment type="caution">
    <text evidence="2">The sequence shown here is derived from an EMBL/GenBank/DDBJ whole genome shotgun (WGS) entry which is preliminary data.</text>
</comment>
<gene>
    <name evidence="2" type="ORF">DPMN_003688</name>
</gene>
<evidence type="ECO:0000313" key="3">
    <source>
        <dbReference type="Proteomes" id="UP000828390"/>
    </source>
</evidence>
<protein>
    <submittedName>
        <fullName evidence="2">Uncharacterized protein</fullName>
    </submittedName>
</protein>